<dbReference type="Proteomes" id="UP000267249">
    <property type="component" value="Chromosome"/>
</dbReference>
<dbReference type="AlphaFoldDB" id="A0AAQ3RD66"/>
<proteinExistence type="predicted"/>
<sequence length="419" mass="48231">MFSISVLSLLSLSSLTGCNQEKDNNHSEGTTVQKSTRLASVKEWIVEPGWVTIGSDPQGTRAQIRQTQQISPEKPIFRTEFRYLDRLNPLSGIREDNCLQENTKFTQDPRYLAQEDSAFLRSAKRANYNDMVFAYICQTSSGKLTPGSSAQNAIKYLQSLGYIFFYKKSPESDGKMRDFNSRYLTECQFNVSSCEFLFQHPSLIQFSTILKTDGRNLIAVEKDYLFLKDCGALRPEIDEKCIVFRDYFSYRDQNLDFAILDNAQEMSKLVGCNARAITDEWCSSVAEYRFKDGFLYVYKSATELGLDYSWLPNAQSSTENDGGYEHFSPAYNQDFFTLEGSTYTQGSNDNRKPIAARFQPVKKYIYKDKKTGKLYCNARLDKLPRPNYHEGIIRYRPNSIVPENGYICTESGWRYVDRR</sequence>
<evidence type="ECO:0000313" key="1">
    <source>
        <dbReference type="EMBL" id="WVS92302.1"/>
    </source>
</evidence>
<dbReference type="RefSeq" id="WP_208673196.1">
    <property type="nucleotide sequence ID" value="NZ_CP030139.2"/>
</dbReference>
<name>A0AAQ3RD66_SYNEL</name>
<reference evidence="1 2" key="1">
    <citation type="journal article" date="2018" name="Sci. Rep.">
        <title>Genome Features and Biochemical Characteristics of a Robust, Fast Growing and Naturally Transformable Cyanobacterium Synechococcus elongatus PCC 11801 Isolated from India.</title>
        <authorList>
            <person name="Jaiswal D."/>
            <person name="Sengupta A."/>
            <person name="Sohoni S."/>
            <person name="Sengupta S."/>
            <person name="Phadnavis A.G."/>
            <person name="Pakrasi H.B."/>
            <person name="Wangikar P.P."/>
        </authorList>
    </citation>
    <scope>NUCLEOTIDE SEQUENCE [LARGE SCALE GENOMIC DNA]</scope>
    <source>
        <strain evidence="1 2">PCC 11801</strain>
    </source>
</reference>
<gene>
    <name evidence="1" type="ORF">DOP62_13495</name>
</gene>
<protein>
    <submittedName>
        <fullName evidence="1">Uncharacterized protein</fullName>
    </submittedName>
</protein>
<evidence type="ECO:0000313" key="2">
    <source>
        <dbReference type="Proteomes" id="UP000267249"/>
    </source>
</evidence>
<dbReference type="EMBL" id="CP030139">
    <property type="protein sequence ID" value="WVS92302.1"/>
    <property type="molecule type" value="Genomic_DNA"/>
</dbReference>
<organism evidence="1 2">
    <name type="scientific">Synechococcus elongatus PCC 11801</name>
    <dbReference type="NCBI Taxonomy" id="2219813"/>
    <lineage>
        <taxon>Bacteria</taxon>
        <taxon>Bacillati</taxon>
        <taxon>Cyanobacteriota</taxon>
        <taxon>Cyanophyceae</taxon>
        <taxon>Synechococcales</taxon>
        <taxon>Synechococcaceae</taxon>
        <taxon>Synechococcus</taxon>
    </lineage>
</organism>
<accession>A0AAQ3RD66</accession>